<dbReference type="EMBL" id="CP014674">
    <property type="protein sequence ID" value="AOX16912.1"/>
    <property type="molecule type" value="Genomic_DNA"/>
</dbReference>
<accession>A0A1D8UTD9</accession>
<evidence type="ECO:0000313" key="3">
    <source>
        <dbReference type="EMBL" id="AOX16912.1"/>
    </source>
</evidence>
<dbReference type="KEGG" id="kba:A0U89_06935"/>
<evidence type="ECO:0000313" key="4">
    <source>
        <dbReference type="Proteomes" id="UP000179145"/>
    </source>
</evidence>
<feature type="compositionally biased region" description="Low complexity" evidence="1">
    <location>
        <begin position="493"/>
        <end position="507"/>
    </location>
</feature>
<dbReference type="Pfam" id="PF12708">
    <property type="entry name" value="Pect-lyase_RHGA_epim"/>
    <property type="match status" value="1"/>
</dbReference>
<proteinExistence type="predicted"/>
<evidence type="ECO:0000259" key="2">
    <source>
        <dbReference type="Pfam" id="PF12708"/>
    </source>
</evidence>
<name>A0A1D8UTD9_9PROT</name>
<feature type="region of interest" description="Disordered" evidence="1">
    <location>
        <begin position="493"/>
        <end position="513"/>
    </location>
</feature>
<protein>
    <recommendedName>
        <fullName evidence="2">Rhamnogalacturonase A/B/Epimerase-like pectate lyase domain-containing protein</fullName>
    </recommendedName>
</protein>
<dbReference type="AlphaFoldDB" id="A0A1D8UTD9"/>
<reference evidence="3 4" key="1">
    <citation type="journal article" date="2016" name="Microb. Cell Fact.">
        <title>Dissection of exopolysaccharide biosynthesis in Kozakia baliensis.</title>
        <authorList>
            <person name="Brandt J.U."/>
            <person name="Jakob F."/>
            <person name="Behr J."/>
            <person name="Geissler A.J."/>
            <person name="Vogel R.F."/>
        </authorList>
    </citation>
    <scope>NUCLEOTIDE SEQUENCE [LARGE SCALE GENOMIC DNA]</scope>
    <source>
        <strain evidence="3 4">DSM 14400</strain>
    </source>
</reference>
<dbReference type="InterPro" id="IPR011050">
    <property type="entry name" value="Pectin_lyase_fold/virulence"/>
</dbReference>
<feature type="domain" description="Rhamnogalacturonase A/B/Epimerase-like pectate lyase" evidence="2">
    <location>
        <begin position="93"/>
        <end position="305"/>
    </location>
</feature>
<evidence type="ECO:0000256" key="1">
    <source>
        <dbReference type="SAM" id="MobiDB-lite"/>
    </source>
</evidence>
<sequence length="513" mass="53448">MGAALAVSNAMGSACAQSNPNWRSYAETGKVADIVGALQWNTWFGLKLDVNGGKAQNLTITGGSISEADLSAGLALANGGTTSRLFSDRFADYINVRDQGVKCDGQTDDTAAINAIFVARIQRKRVVFPAGTCLFSGTLTFNLNSSSVVGGGSQATQFVYTGLKTNIDLIDVPGGYNPVVQGFSVWSQTKMTAGAAIHISQTSYGWLKDVVATYLNTSQNTLWNGLYIDQPNFVSVDGYYFQAQNDALVISALGIGTPYQYDVFLNNGKLSESAVGMHVAGGIDNVHADNTEITTNAINVLDDNALVAQKNQEIFLGKHVVTDQAIQWNYYINDAKCSLANYGIVEVAGPVTAAKTYDNIYVKSFPGCELVVSSPYVTAAKRDGIRSADGSAILAVAPQTLITANGEFGVNAEFAWSKVLSIGQLFGNVGGSYGPNVVPPALSNPSTPTYTLATVPACGASAAVGARAYLSDMTKPGESAGSGTGGPAFCSAAASSGGSSYWASQLSGKQATN</sequence>
<keyword evidence="4" id="KW-1185">Reference proteome</keyword>
<gene>
    <name evidence="3" type="ORF">A0U89_06935</name>
</gene>
<dbReference type="Proteomes" id="UP000179145">
    <property type="component" value="Chromosome"/>
</dbReference>
<dbReference type="SUPFAM" id="SSF51126">
    <property type="entry name" value="Pectin lyase-like"/>
    <property type="match status" value="1"/>
</dbReference>
<dbReference type="STRING" id="153496.A0U89_06935"/>
<dbReference type="Gene3D" id="2.160.20.10">
    <property type="entry name" value="Single-stranded right-handed beta-helix, Pectin lyase-like"/>
    <property type="match status" value="1"/>
</dbReference>
<dbReference type="InterPro" id="IPR012334">
    <property type="entry name" value="Pectin_lyas_fold"/>
</dbReference>
<dbReference type="InterPro" id="IPR024535">
    <property type="entry name" value="RHGA/B-epi-like_pectate_lyase"/>
</dbReference>
<organism evidence="3 4">
    <name type="scientific">Kozakia baliensis</name>
    <dbReference type="NCBI Taxonomy" id="153496"/>
    <lineage>
        <taxon>Bacteria</taxon>
        <taxon>Pseudomonadati</taxon>
        <taxon>Pseudomonadota</taxon>
        <taxon>Alphaproteobacteria</taxon>
        <taxon>Acetobacterales</taxon>
        <taxon>Acetobacteraceae</taxon>
        <taxon>Kozakia</taxon>
    </lineage>
</organism>